<evidence type="ECO:0000259" key="1">
    <source>
        <dbReference type="Pfam" id="PF12680"/>
    </source>
</evidence>
<protein>
    <submittedName>
        <fullName evidence="2">Nuclear transport factor 2 family protein</fullName>
    </submittedName>
</protein>
<reference evidence="2 3" key="1">
    <citation type="submission" date="2024-03" db="EMBL/GenBank/DDBJ databases">
        <title>Community enrichment and isolation of bacterial strains for fucoidan degradation.</title>
        <authorList>
            <person name="Sichert A."/>
        </authorList>
    </citation>
    <scope>NUCLEOTIDE SEQUENCE [LARGE SCALE GENOMIC DNA]</scope>
    <source>
        <strain evidence="2 3">AS12</strain>
    </source>
</reference>
<dbReference type="EMBL" id="JBBMQS010000006">
    <property type="protein sequence ID" value="MEM5497928.1"/>
    <property type="molecule type" value="Genomic_DNA"/>
</dbReference>
<dbReference type="SUPFAM" id="SSF54427">
    <property type="entry name" value="NTF2-like"/>
    <property type="match status" value="1"/>
</dbReference>
<gene>
    <name evidence="2" type="ORF">WNY77_11030</name>
</gene>
<sequence>MEVVTLFVNFYKSLDTQSLSELKNIYSDDVVFVDPVTKHEGFAAVHRYFEQLLVDVNECTFDISQIKEVDSTVFVNWTMHFRHPKLKAGKLISVEGISQLIVKEHKICYQRDYYDLGSMLYEHVPLIGSVIKFLKKRLAS</sequence>
<dbReference type="Proteomes" id="UP001461163">
    <property type="component" value="Unassembled WGS sequence"/>
</dbReference>
<comment type="caution">
    <text evidence="2">The sequence shown here is derived from an EMBL/GenBank/DDBJ whole genome shotgun (WGS) entry which is preliminary data.</text>
</comment>
<keyword evidence="3" id="KW-1185">Reference proteome</keyword>
<accession>A0ABU9SWR2</accession>
<name>A0ABU9SWR2_9ALTE</name>
<evidence type="ECO:0000313" key="2">
    <source>
        <dbReference type="EMBL" id="MEM5497928.1"/>
    </source>
</evidence>
<organism evidence="2 3">
    <name type="scientific">Paraglaciecola mesophila</name>
    <dbReference type="NCBI Taxonomy" id="197222"/>
    <lineage>
        <taxon>Bacteria</taxon>
        <taxon>Pseudomonadati</taxon>
        <taxon>Pseudomonadota</taxon>
        <taxon>Gammaproteobacteria</taxon>
        <taxon>Alteromonadales</taxon>
        <taxon>Alteromonadaceae</taxon>
        <taxon>Paraglaciecola</taxon>
    </lineage>
</organism>
<dbReference type="Gene3D" id="3.10.450.50">
    <property type="match status" value="1"/>
</dbReference>
<feature type="domain" description="SnoaL-like" evidence="1">
    <location>
        <begin position="9"/>
        <end position="108"/>
    </location>
</feature>
<proteinExistence type="predicted"/>
<dbReference type="InterPro" id="IPR032710">
    <property type="entry name" value="NTF2-like_dom_sf"/>
</dbReference>
<dbReference type="Pfam" id="PF12680">
    <property type="entry name" value="SnoaL_2"/>
    <property type="match status" value="1"/>
</dbReference>
<dbReference type="RefSeq" id="WP_342881715.1">
    <property type="nucleotide sequence ID" value="NZ_JBBMQS010000006.1"/>
</dbReference>
<evidence type="ECO:0000313" key="3">
    <source>
        <dbReference type="Proteomes" id="UP001461163"/>
    </source>
</evidence>
<dbReference type="InterPro" id="IPR037401">
    <property type="entry name" value="SnoaL-like"/>
</dbReference>